<evidence type="ECO:0000313" key="2">
    <source>
        <dbReference type="WBParaSite" id="RSKR_0000377400.1"/>
    </source>
</evidence>
<organism evidence="1 2">
    <name type="scientific">Rhabditophanes sp. KR3021</name>
    <dbReference type="NCBI Taxonomy" id="114890"/>
    <lineage>
        <taxon>Eukaryota</taxon>
        <taxon>Metazoa</taxon>
        <taxon>Ecdysozoa</taxon>
        <taxon>Nematoda</taxon>
        <taxon>Chromadorea</taxon>
        <taxon>Rhabditida</taxon>
        <taxon>Tylenchina</taxon>
        <taxon>Panagrolaimomorpha</taxon>
        <taxon>Strongyloidoidea</taxon>
        <taxon>Alloionematidae</taxon>
        <taxon>Rhabditophanes</taxon>
    </lineage>
</organism>
<sequence length="307" mass="36226">MANEETLLLEDQSLILTEETILIGEESLMLDEETIILNNETIILEVKKPTNTNFENKFEPMEIDDPRIYYQKNNQLQIVPDVENHLNVLDIEALKLLYSPPPVNTELKYRIPVLPLKRRSTPKYSLVLDLDETLVHCSLLEIEDATIAFPIKCEQLECKVYVRVRPFFHYFIDRMSKLFELIIFTAGKNFYARKLCDILDPKRKFIKHRLFREHCVGVDNFYIKDLSILGRDLAHVVIVDNSILSFAYQVDNGIPIKSWYQCRDDEELLNLIPFLENLVMRNEDVRPLIREKFHVNDFINRHQTIPF</sequence>
<dbReference type="Proteomes" id="UP000095286">
    <property type="component" value="Unplaced"/>
</dbReference>
<evidence type="ECO:0000313" key="1">
    <source>
        <dbReference type="Proteomes" id="UP000095286"/>
    </source>
</evidence>
<proteinExistence type="predicted"/>
<reference evidence="2" key="1">
    <citation type="submission" date="2016-11" db="UniProtKB">
        <authorList>
            <consortium name="WormBaseParasite"/>
        </authorList>
    </citation>
    <scope>IDENTIFICATION</scope>
    <source>
        <strain evidence="2">KR3021</strain>
    </source>
</reference>
<name>A0AC35TSE4_9BILA</name>
<protein>
    <submittedName>
        <fullName evidence="2">FCP1 homology domain-containing protein</fullName>
    </submittedName>
</protein>
<dbReference type="WBParaSite" id="RSKR_0000377400.1">
    <property type="protein sequence ID" value="RSKR_0000377400.1"/>
    <property type="gene ID" value="RSKR_0000377400"/>
</dbReference>
<accession>A0AC35TSE4</accession>